<sequence>HSLCSGASSSRLQSKGCGSSWRWPVSVGEKAPRVAGEACRAGLVVPGKAAFSTGFRRISREKAPWAPEGDASR</sequence>
<reference evidence="2 3" key="1">
    <citation type="submission" date="2017-02" db="EMBL/GenBank/DDBJ databases">
        <title>The new phylogeny of genus Mycobacterium.</title>
        <authorList>
            <person name="Tortoli E."/>
            <person name="Trovato A."/>
            <person name="Cirillo D.M."/>
        </authorList>
    </citation>
    <scope>NUCLEOTIDE SEQUENCE [LARGE SCALE GENOMIC DNA]</scope>
    <source>
        <strain evidence="2 3">DSM 45000</strain>
    </source>
</reference>
<evidence type="ECO:0000313" key="2">
    <source>
        <dbReference type="EMBL" id="ORB28544.1"/>
    </source>
</evidence>
<comment type="caution">
    <text evidence="2">The sequence shown here is derived from an EMBL/GenBank/DDBJ whole genome shotgun (WGS) entry which is preliminary data.</text>
</comment>
<feature type="compositionally biased region" description="Polar residues" evidence="1">
    <location>
        <begin position="1"/>
        <end position="17"/>
    </location>
</feature>
<keyword evidence="3" id="KW-1185">Reference proteome</keyword>
<accession>A0A1X0HQ65</accession>
<proteinExistence type="predicted"/>
<protein>
    <submittedName>
        <fullName evidence="2">Uncharacterized protein</fullName>
    </submittedName>
</protein>
<evidence type="ECO:0000313" key="3">
    <source>
        <dbReference type="Proteomes" id="UP000192513"/>
    </source>
</evidence>
<gene>
    <name evidence="2" type="ORF">BST39_29235</name>
</gene>
<feature type="region of interest" description="Disordered" evidence="1">
    <location>
        <begin position="1"/>
        <end position="20"/>
    </location>
</feature>
<dbReference type="Proteomes" id="UP000192513">
    <property type="component" value="Unassembled WGS sequence"/>
</dbReference>
<feature type="non-terminal residue" evidence="2">
    <location>
        <position position="1"/>
    </location>
</feature>
<dbReference type="EMBL" id="MVIE01000244">
    <property type="protein sequence ID" value="ORB28544.1"/>
    <property type="molecule type" value="Genomic_DNA"/>
</dbReference>
<dbReference type="AlphaFoldDB" id="A0A1X0HQ65"/>
<evidence type="ECO:0000256" key="1">
    <source>
        <dbReference type="SAM" id="MobiDB-lite"/>
    </source>
</evidence>
<name>A0A1X0HQ65_9MYCO</name>
<organism evidence="2 3">
    <name type="scientific">Mycobacterium paraseoulense</name>
    <dbReference type="NCBI Taxonomy" id="590652"/>
    <lineage>
        <taxon>Bacteria</taxon>
        <taxon>Bacillati</taxon>
        <taxon>Actinomycetota</taxon>
        <taxon>Actinomycetes</taxon>
        <taxon>Mycobacteriales</taxon>
        <taxon>Mycobacteriaceae</taxon>
        <taxon>Mycobacterium</taxon>
    </lineage>
</organism>